<reference evidence="1" key="1">
    <citation type="submission" date="2019-04" db="EMBL/GenBank/DDBJ databases">
        <title>Sequencing of skin fungus with MAO and IRED activity.</title>
        <authorList>
            <person name="Marsaioli A.J."/>
            <person name="Bonatto J.M.C."/>
            <person name="Reis Junior O."/>
        </authorList>
    </citation>
    <scope>NUCLEOTIDE SEQUENCE</scope>
    <source>
        <strain evidence="1">28M1</strain>
    </source>
</reference>
<dbReference type="AlphaFoldDB" id="A0A9P4WF36"/>
<proteinExistence type="predicted"/>
<evidence type="ECO:0000313" key="1">
    <source>
        <dbReference type="EMBL" id="KAF3013592.1"/>
    </source>
</evidence>
<dbReference type="EMBL" id="SWKV01000575">
    <property type="protein sequence ID" value="KAF3013592.1"/>
    <property type="molecule type" value="Genomic_DNA"/>
</dbReference>
<sequence>TEKRRKRSKLSPTSSNSSIEGLTKVILASALAQMRPQTCQQRCNHGVDSSELPAKWPEFQCPRLELNQHTFNFFEYWKASMPQFDMDIEHIVQTAVVDGGYDINMLMDKRDGMTLEVWVEYLQLPPSLLSHLRRKAHDWIKDYGGLSPKNYAIIQELLSASSESLLRRTPLGDVSGN</sequence>
<keyword evidence="2" id="KW-1185">Reference proteome</keyword>
<dbReference type="OrthoDB" id="3740814at2759"/>
<gene>
    <name evidence="1" type="ORF">E8E12_000155</name>
</gene>
<accession>A0A9P4WF36</accession>
<comment type="caution">
    <text evidence="1">The sequence shown here is derived from an EMBL/GenBank/DDBJ whole genome shotgun (WGS) entry which is preliminary data.</text>
</comment>
<organism evidence="1 2">
    <name type="scientific">Didymella heteroderae</name>
    <dbReference type="NCBI Taxonomy" id="1769908"/>
    <lineage>
        <taxon>Eukaryota</taxon>
        <taxon>Fungi</taxon>
        <taxon>Dikarya</taxon>
        <taxon>Ascomycota</taxon>
        <taxon>Pezizomycotina</taxon>
        <taxon>Dothideomycetes</taxon>
        <taxon>Pleosporomycetidae</taxon>
        <taxon>Pleosporales</taxon>
        <taxon>Pleosporineae</taxon>
        <taxon>Didymellaceae</taxon>
        <taxon>Didymella</taxon>
    </lineage>
</organism>
<feature type="non-terminal residue" evidence="1">
    <location>
        <position position="1"/>
    </location>
</feature>
<protein>
    <submittedName>
        <fullName evidence="1">Uncharacterized protein</fullName>
    </submittedName>
</protein>
<dbReference type="Proteomes" id="UP000758155">
    <property type="component" value="Unassembled WGS sequence"/>
</dbReference>
<feature type="non-terminal residue" evidence="1">
    <location>
        <position position="177"/>
    </location>
</feature>
<evidence type="ECO:0000313" key="2">
    <source>
        <dbReference type="Proteomes" id="UP000758155"/>
    </source>
</evidence>
<name>A0A9P4WF36_9PLEO</name>